<dbReference type="Proteomes" id="UP000032545">
    <property type="component" value="Unassembled WGS sequence"/>
</dbReference>
<dbReference type="AlphaFoldDB" id="A0A0D8BCQ2"/>
<protein>
    <submittedName>
        <fullName evidence="3">EAL domain-containing protein</fullName>
    </submittedName>
</protein>
<dbReference type="PANTHER" id="PTHR33121">
    <property type="entry name" value="CYCLIC DI-GMP PHOSPHODIESTERASE PDEF"/>
    <property type="match status" value="1"/>
</dbReference>
<dbReference type="Gene3D" id="3.20.20.450">
    <property type="entry name" value="EAL domain"/>
    <property type="match status" value="1"/>
</dbReference>
<sequence>MITRQRTPAGSPPRGRSDVGDSAETSGETSGEVADARRAVASAGAETSGASSPPRLAGGEQDAYEADHPDLARVLADPAEPVLYFQPIVDLQRGVIAGYEALARFHSHPTHSPDRIFAAADRLGHAAELEARVLAAALAARDRLPDRCFLAVNVLPHLLDEPAVAEVWRDADLRRLVLELNEAVDLDATTGLTATASALRNRGAFVAMDDVGSGYAGLRQLARIRPDFVKLDRSLVVNVDDDQVKIALTELVGNFASRLNGWVIAEGIERGDELAMLVALGVPLGQGFLLGRPSEGWQQLDPGVARRIRQLSERSNRAASIESLMEQVTVRVGDSGSCAMSPDCPSCPMRTAANRGDPTTAGPDDEQAPRATIIVSNRCRPVALHLSSGPGGGTEPRRVPTTLFARPEEPVTEVARRAMTRARASRFDPVIIVTEMGRPLGLVRMERLMLRLAEMST</sequence>
<dbReference type="InterPro" id="IPR035919">
    <property type="entry name" value="EAL_sf"/>
</dbReference>
<dbReference type="InterPro" id="IPR050706">
    <property type="entry name" value="Cyclic-di-GMP_PDE-like"/>
</dbReference>
<proteinExistence type="predicted"/>
<dbReference type="CDD" id="cd01948">
    <property type="entry name" value="EAL"/>
    <property type="match status" value="1"/>
</dbReference>
<dbReference type="GO" id="GO:0071111">
    <property type="term" value="F:cyclic-guanylate-specific phosphodiesterase activity"/>
    <property type="evidence" value="ECO:0007669"/>
    <property type="project" value="InterPro"/>
</dbReference>
<evidence type="ECO:0000313" key="4">
    <source>
        <dbReference type="Proteomes" id="UP000032545"/>
    </source>
</evidence>
<dbReference type="Pfam" id="PF00563">
    <property type="entry name" value="EAL"/>
    <property type="match status" value="1"/>
</dbReference>
<dbReference type="PANTHER" id="PTHR33121:SF76">
    <property type="entry name" value="SIGNALING PROTEIN"/>
    <property type="match status" value="1"/>
</dbReference>
<name>A0A0D8BCQ2_9ACTN</name>
<feature type="region of interest" description="Disordered" evidence="1">
    <location>
        <begin position="1"/>
        <end position="62"/>
    </location>
</feature>
<dbReference type="PATRIC" id="fig|1502723.3.peg.3110"/>
<gene>
    <name evidence="3" type="ORF">FF36_03655</name>
</gene>
<dbReference type="InterPro" id="IPR001633">
    <property type="entry name" value="EAL_dom"/>
</dbReference>
<evidence type="ECO:0000259" key="2">
    <source>
        <dbReference type="PROSITE" id="PS50883"/>
    </source>
</evidence>
<dbReference type="SUPFAM" id="SSF141868">
    <property type="entry name" value="EAL domain-like"/>
    <property type="match status" value="1"/>
</dbReference>
<reference evidence="4" key="1">
    <citation type="submission" date="2015-02" db="EMBL/GenBank/DDBJ databases">
        <title>Draft Genome of Frankia sp. CpI1-S.</title>
        <authorList>
            <person name="Oshone R.T."/>
            <person name="Ngom M."/>
            <person name="Ghodhbane-Gtari F."/>
            <person name="Gtari M."/>
            <person name="Morris K."/>
            <person name="Thomas K."/>
            <person name="Sen A."/>
            <person name="Tisa L.S."/>
        </authorList>
    </citation>
    <scope>NUCLEOTIDE SEQUENCE [LARGE SCALE GENOMIC DNA]</scope>
    <source>
        <strain evidence="4">CpI1-S</strain>
    </source>
</reference>
<accession>A0A0D8BCQ2</accession>
<evidence type="ECO:0000313" key="3">
    <source>
        <dbReference type="EMBL" id="KJE22063.1"/>
    </source>
</evidence>
<reference evidence="3 4" key="2">
    <citation type="journal article" date="2016" name="Genome Announc.">
        <title>Permanent Draft Genome Sequences for Two Variants of Frankia sp. Strain CpI1, the First Frankia Strain Isolated from Root Nodules of Comptonia peregrina.</title>
        <authorList>
            <person name="Oshone R."/>
            <person name="Hurst S.G.IV."/>
            <person name="Abebe-Akele F."/>
            <person name="Simpson S."/>
            <person name="Morris K."/>
            <person name="Thomas W.K."/>
            <person name="Tisa L.S."/>
        </authorList>
    </citation>
    <scope>NUCLEOTIDE SEQUENCE [LARGE SCALE GENOMIC DNA]</scope>
    <source>
        <strain evidence="4">CpI1-S</strain>
    </source>
</reference>
<feature type="compositionally biased region" description="Low complexity" evidence="1">
    <location>
        <begin position="39"/>
        <end position="52"/>
    </location>
</feature>
<dbReference type="SMART" id="SM00052">
    <property type="entry name" value="EAL"/>
    <property type="match status" value="1"/>
</dbReference>
<comment type="caution">
    <text evidence="3">The sequence shown here is derived from an EMBL/GenBank/DDBJ whole genome shotgun (WGS) entry which is preliminary data.</text>
</comment>
<evidence type="ECO:0000256" key="1">
    <source>
        <dbReference type="SAM" id="MobiDB-lite"/>
    </source>
</evidence>
<feature type="domain" description="EAL" evidence="2">
    <location>
        <begin position="64"/>
        <end position="307"/>
    </location>
</feature>
<dbReference type="EMBL" id="JYFN01000028">
    <property type="protein sequence ID" value="KJE22063.1"/>
    <property type="molecule type" value="Genomic_DNA"/>
</dbReference>
<keyword evidence="4" id="KW-1185">Reference proteome</keyword>
<dbReference type="PROSITE" id="PS50883">
    <property type="entry name" value="EAL"/>
    <property type="match status" value="1"/>
</dbReference>
<dbReference type="OrthoDB" id="23692at2"/>
<feature type="region of interest" description="Disordered" evidence="1">
    <location>
        <begin position="349"/>
        <end position="368"/>
    </location>
</feature>
<organism evidence="3 4">
    <name type="scientific">Frankia torreyi</name>
    <dbReference type="NCBI Taxonomy" id="1856"/>
    <lineage>
        <taxon>Bacteria</taxon>
        <taxon>Bacillati</taxon>
        <taxon>Actinomycetota</taxon>
        <taxon>Actinomycetes</taxon>
        <taxon>Frankiales</taxon>
        <taxon>Frankiaceae</taxon>
        <taxon>Frankia</taxon>
    </lineage>
</organism>